<evidence type="ECO:0000256" key="1">
    <source>
        <dbReference type="SAM" id="SignalP"/>
    </source>
</evidence>
<gene>
    <name evidence="3" type="ORF">GCM10007350_05310</name>
</gene>
<keyword evidence="1" id="KW-0732">Signal</keyword>
<accession>A0ABQ3GY94</accession>
<evidence type="ECO:0000313" key="3">
    <source>
        <dbReference type="EMBL" id="GHD57115.1"/>
    </source>
</evidence>
<feature type="chain" id="PRO_5047086811" description="Lysozyme inhibitor LprI-like N-terminal domain-containing protein" evidence="1">
    <location>
        <begin position="21"/>
        <end position="130"/>
    </location>
</feature>
<dbReference type="EMBL" id="BMYO01000001">
    <property type="protein sequence ID" value="GHD57115.1"/>
    <property type="molecule type" value="Genomic_DNA"/>
</dbReference>
<dbReference type="RefSeq" id="WP_189458588.1">
    <property type="nucleotide sequence ID" value="NZ_BMYO01000001.1"/>
</dbReference>
<dbReference type="Gene3D" id="1.20.1270.180">
    <property type="match status" value="1"/>
</dbReference>
<reference evidence="4" key="1">
    <citation type="journal article" date="2019" name="Int. J. Syst. Evol. Microbiol.">
        <title>The Global Catalogue of Microorganisms (GCM) 10K type strain sequencing project: providing services to taxonomists for standard genome sequencing and annotation.</title>
        <authorList>
            <consortium name="The Broad Institute Genomics Platform"/>
            <consortium name="The Broad Institute Genome Sequencing Center for Infectious Disease"/>
            <person name="Wu L."/>
            <person name="Ma J."/>
        </authorList>
    </citation>
    <scope>NUCLEOTIDE SEQUENCE [LARGE SCALE GENOMIC DNA]</scope>
    <source>
        <strain evidence="4">KCTC 23701</strain>
    </source>
</reference>
<name>A0ABQ3GY94_9NEIS</name>
<comment type="caution">
    <text evidence="3">The sequence shown here is derived from an EMBL/GenBank/DDBJ whole genome shotgun (WGS) entry which is preliminary data.</text>
</comment>
<protein>
    <recommendedName>
        <fullName evidence="2">Lysozyme inhibitor LprI-like N-terminal domain-containing protein</fullName>
    </recommendedName>
</protein>
<organism evidence="3 4">
    <name type="scientific">Jeongeupia chitinilytica</name>
    <dbReference type="NCBI Taxonomy" id="1041641"/>
    <lineage>
        <taxon>Bacteria</taxon>
        <taxon>Pseudomonadati</taxon>
        <taxon>Pseudomonadota</taxon>
        <taxon>Betaproteobacteria</taxon>
        <taxon>Neisseriales</taxon>
        <taxon>Chitinibacteraceae</taxon>
        <taxon>Jeongeupia</taxon>
    </lineage>
</organism>
<dbReference type="Pfam" id="PF07007">
    <property type="entry name" value="LprI"/>
    <property type="match status" value="1"/>
</dbReference>
<keyword evidence="4" id="KW-1185">Reference proteome</keyword>
<dbReference type="Proteomes" id="UP000604737">
    <property type="component" value="Unassembled WGS sequence"/>
</dbReference>
<evidence type="ECO:0000259" key="2">
    <source>
        <dbReference type="Pfam" id="PF07007"/>
    </source>
</evidence>
<proteinExistence type="predicted"/>
<evidence type="ECO:0000313" key="4">
    <source>
        <dbReference type="Proteomes" id="UP000604737"/>
    </source>
</evidence>
<dbReference type="InterPro" id="IPR009739">
    <property type="entry name" value="LprI-like_N"/>
</dbReference>
<feature type="domain" description="Lysozyme inhibitor LprI-like N-terminal" evidence="2">
    <location>
        <begin position="27"/>
        <end position="121"/>
    </location>
</feature>
<feature type="signal peptide" evidence="1">
    <location>
        <begin position="1"/>
        <end position="20"/>
    </location>
</feature>
<dbReference type="PROSITE" id="PS51257">
    <property type="entry name" value="PROKAR_LIPOPROTEIN"/>
    <property type="match status" value="1"/>
</dbReference>
<sequence>MAPKIFALLAFSIAATTVVASCNSPESLLESKSCLLGEYEKLEARLNYKYQEILKSLGKSADGYYDTAEIRKAVISAQKTWLLFREKNCNIYVVLNKNGNNGSQEELQCKIEITKLRIQDLDNFNLDARS</sequence>